<evidence type="ECO:0000313" key="5">
    <source>
        <dbReference type="Proteomes" id="UP000053201"/>
    </source>
</evidence>
<feature type="compositionally biased region" description="Low complexity" evidence="1">
    <location>
        <begin position="508"/>
        <end position="551"/>
    </location>
</feature>
<dbReference type="GO" id="GO:0005975">
    <property type="term" value="P:carbohydrate metabolic process"/>
    <property type="evidence" value="ECO:0007669"/>
    <property type="project" value="InterPro"/>
</dbReference>
<dbReference type="OrthoDB" id="504708at2759"/>
<protein>
    <recommendedName>
        <fullName evidence="3">NodB homology domain-containing protein</fullName>
    </recommendedName>
</protein>
<dbReference type="RefSeq" id="XP_016611441.1">
    <property type="nucleotide sequence ID" value="XM_016749219.1"/>
</dbReference>
<dbReference type="OMA" id="EQADICQ"/>
<reference evidence="4 5" key="1">
    <citation type="submission" date="2009-08" db="EMBL/GenBank/DDBJ databases">
        <title>The Genome Sequence of Spizellomyces punctatus strain DAOM BR117.</title>
        <authorList>
            <consortium name="The Broad Institute Genome Sequencing Platform"/>
            <person name="Russ C."/>
            <person name="Cuomo C."/>
            <person name="Shea T."/>
            <person name="Young S.K."/>
            <person name="Zeng Q."/>
            <person name="Koehrsen M."/>
            <person name="Haas B."/>
            <person name="Borodovsky M."/>
            <person name="Guigo R."/>
            <person name="Alvarado L."/>
            <person name="Berlin A."/>
            <person name="Bochicchio J."/>
            <person name="Borenstein D."/>
            <person name="Chapman S."/>
            <person name="Chen Z."/>
            <person name="Engels R."/>
            <person name="Freedman E."/>
            <person name="Gellesch M."/>
            <person name="Goldberg J."/>
            <person name="Griggs A."/>
            <person name="Gujja S."/>
            <person name="Heiman D."/>
            <person name="Hepburn T."/>
            <person name="Howarth C."/>
            <person name="Jen D."/>
            <person name="Larson L."/>
            <person name="Lewis B."/>
            <person name="Mehta T."/>
            <person name="Park D."/>
            <person name="Pearson M."/>
            <person name="Roberts A."/>
            <person name="Saif S."/>
            <person name="Shenoy N."/>
            <person name="Sisk P."/>
            <person name="Stolte C."/>
            <person name="Sykes S."/>
            <person name="Thomson T."/>
            <person name="Walk T."/>
            <person name="White J."/>
            <person name="Yandava C."/>
            <person name="Burger G."/>
            <person name="Gray M.W."/>
            <person name="Holland P.W.H."/>
            <person name="King N."/>
            <person name="Lang F.B.F."/>
            <person name="Roger A.J."/>
            <person name="Ruiz-Trillo I."/>
            <person name="Lander E."/>
            <person name="Nusbaum C."/>
        </authorList>
    </citation>
    <scope>NUCLEOTIDE SEQUENCE [LARGE SCALE GENOMIC DNA]</scope>
    <source>
        <strain evidence="4 5">DAOM BR117</strain>
    </source>
</reference>
<feature type="compositionally biased region" description="Polar residues" evidence="1">
    <location>
        <begin position="12"/>
        <end position="26"/>
    </location>
</feature>
<evidence type="ECO:0000256" key="1">
    <source>
        <dbReference type="SAM" id="MobiDB-lite"/>
    </source>
</evidence>
<dbReference type="InterPro" id="IPR052740">
    <property type="entry name" value="CE4"/>
</dbReference>
<evidence type="ECO:0000259" key="3">
    <source>
        <dbReference type="Pfam" id="PF01522"/>
    </source>
</evidence>
<feature type="region of interest" description="Disordered" evidence="1">
    <location>
        <begin position="1"/>
        <end position="26"/>
    </location>
</feature>
<dbReference type="VEuPathDB" id="FungiDB:SPPG_00890"/>
<feature type="domain" description="NodB homology" evidence="3">
    <location>
        <begin position="105"/>
        <end position="221"/>
    </location>
</feature>
<dbReference type="GO" id="GO:0016810">
    <property type="term" value="F:hydrolase activity, acting on carbon-nitrogen (but not peptide) bonds"/>
    <property type="evidence" value="ECO:0007669"/>
    <property type="project" value="InterPro"/>
</dbReference>
<dbReference type="Proteomes" id="UP000053201">
    <property type="component" value="Unassembled WGS sequence"/>
</dbReference>
<dbReference type="PANTHER" id="PTHR45985:SF3">
    <property type="entry name" value="CHITIN DEACETYLASE-LIKE 4"/>
    <property type="match status" value="1"/>
</dbReference>
<feature type="compositionally biased region" description="Basic residues" evidence="1">
    <location>
        <begin position="1"/>
        <end position="10"/>
    </location>
</feature>
<keyword evidence="2" id="KW-1133">Transmembrane helix</keyword>
<evidence type="ECO:0000256" key="2">
    <source>
        <dbReference type="SAM" id="Phobius"/>
    </source>
</evidence>
<dbReference type="SUPFAM" id="SSF88713">
    <property type="entry name" value="Glycoside hydrolase/deacetylase"/>
    <property type="match status" value="1"/>
</dbReference>
<keyword evidence="2" id="KW-0472">Membrane</keyword>
<dbReference type="PANTHER" id="PTHR45985">
    <property type="match status" value="1"/>
</dbReference>
<keyword evidence="5" id="KW-1185">Reference proteome</keyword>
<organism evidence="4 5">
    <name type="scientific">Spizellomyces punctatus (strain DAOM BR117)</name>
    <dbReference type="NCBI Taxonomy" id="645134"/>
    <lineage>
        <taxon>Eukaryota</taxon>
        <taxon>Fungi</taxon>
        <taxon>Fungi incertae sedis</taxon>
        <taxon>Chytridiomycota</taxon>
        <taxon>Chytridiomycota incertae sedis</taxon>
        <taxon>Chytridiomycetes</taxon>
        <taxon>Spizellomycetales</taxon>
        <taxon>Spizellomycetaceae</taxon>
        <taxon>Spizellomyces</taxon>
    </lineage>
</organism>
<dbReference type="GeneID" id="27684591"/>
<dbReference type="Pfam" id="PF01522">
    <property type="entry name" value="Polysacc_deac_1"/>
    <property type="match status" value="1"/>
</dbReference>
<keyword evidence="2" id="KW-0812">Transmembrane</keyword>
<dbReference type="AlphaFoldDB" id="A0A0L0HQL6"/>
<gene>
    <name evidence="4" type="ORF">SPPG_00890</name>
</gene>
<sequence length="591" mass="64060">MDTAIRRRKTVPGTSTAASVPANQPTRQSSWRSKIVLAGLSITAIIAAYQYFTPSRAPTVRQRRAVTPVRRDGGTVGYTCDPTVCKLPNCFCPSRMPPGGLSVSNTPQFVLLTFDDAVNTVTYPLSTAVTTSKNPNGCRMDATYYVSTMYTDYHLVQMLKAAGHEIAIHTMTHPGNAGLDEIDGCRKALRAFSGVDGITGFRAPYLQYNMSTYQVLQDLKILYDCSNPADPRTAPWPFTYDNGFPYVCETGDCDYTRKFPGLWEVPMYSLVDQSTGMEYTVMDPPGTPAFLMQLLQYNFKLHWESTRTPMGLWMHPAWFLQDPDNDRVALLNNFIQWTRDYTNNQVWYITVEELLTWMQNPVGLDKIGTSPAVQCPEQTVGPVTKETCNGRDDNQNGQTDEGLTIRCNLGLYSSDTCFFCPVENPSPSNPVPASTNQTLPGTGCDNAPPSGGCVQGTWQNCKCQCIGGDDVSRNGFCPDATGACTIVKSYDYVNKMFLCPGQAIPTSTPGGTASTSKPASSTAPASSTPPASTTPSSTATSSGSSTKPTTTVPGSFEEGTKLPPGSVSGSGRLMINIPLMAVVALGWFMLL</sequence>
<evidence type="ECO:0000313" key="4">
    <source>
        <dbReference type="EMBL" id="KND03402.1"/>
    </source>
</evidence>
<accession>A0A0L0HQL6</accession>
<dbReference type="EMBL" id="KQ257451">
    <property type="protein sequence ID" value="KND03402.1"/>
    <property type="molecule type" value="Genomic_DNA"/>
</dbReference>
<dbReference type="InParanoid" id="A0A0L0HQL6"/>
<dbReference type="InterPro" id="IPR011330">
    <property type="entry name" value="Glyco_hydro/deAcase_b/a-brl"/>
</dbReference>
<feature type="region of interest" description="Disordered" evidence="1">
    <location>
        <begin position="508"/>
        <end position="568"/>
    </location>
</feature>
<name>A0A0L0HQL6_SPIPD</name>
<dbReference type="Gene3D" id="3.20.20.370">
    <property type="entry name" value="Glycoside hydrolase/deacetylase"/>
    <property type="match status" value="1"/>
</dbReference>
<feature type="transmembrane region" description="Helical" evidence="2">
    <location>
        <begin position="35"/>
        <end position="52"/>
    </location>
</feature>
<dbReference type="InterPro" id="IPR002509">
    <property type="entry name" value="NODB_dom"/>
</dbReference>
<dbReference type="STRING" id="645134.A0A0L0HQL6"/>
<dbReference type="eggNOG" id="ENOG502QW08">
    <property type="taxonomic scope" value="Eukaryota"/>
</dbReference>
<proteinExistence type="predicted"/>